<evidence type="ECO:0000313" key="3">
    <source>
        <dbReference type="Proteomes" id="UP001152622"/>
    </source>
</evidence>
<keyword evidence="3" id="KW-1185">Reference proteome</keyword>
<feature type="compositionally biased region" description="Basic and acidic residues" evidence="1">
    <location>
        <begin position="40"/>
        <end position="56"/>
    </location>
</feature>
<evidence type="ECO:0000256" key="1">
    <source>
        <dbReference type="SAM" id="MobiDB-lite"/>
    </source>
</evidence>
<accession>A0A9Q1I9G1</accession>
<dbReference type="EMBL" id="JAINUF010000023">
    <property type="protein sequence ID" value="KAJ8333403.1"/>
    <property type="molecule type" value="Genomic_DNA"/>
</dbReference>
<comment type="caution">
    <text evidence="2">The sequence shown here is derived from an EMBL/GenBank/DDBJ whole genome shotgun (WGS) entry which is preliminary data.</text>
</comment>
<dbReference type="AlphaFoldDB" id="A0A9Q1I9G1"/>
<proteinExistence type="predicted"/>
<dbReference type="Proteomes" id="UP001152622">
    <property type="component" value="Chromosome 23"/>
</dbReference>
<evidence type="ECO:0000313" key="2">
    <source>
        <dbReference type="EMBL" id="KAJ8333403.1"/>
    </source>
</evidence>
<feature type="region of interest" description="Disordered" evidence="1">
    <location>
        <begin position="28"/>
        <end position="69"/>
    </location>
</feature>
<name>A0A9Q1I9G1_SYNKA</name>
<sequence>MFYTLIDLTGMLEKTMKGADKAMVAESFGNWESSSGRSGSMEKPDEQREESEEKSLSKSTCQFTEKGKD</sequence>
<protein>
    <submittedName>
        <fullName evidence="2">Uncharacterized protein</fullName>
    </submittedName>
</protein>
<gene>
    <name evidence="2" type="ORF">SKAU_G00414110</name>
</gene>
<dbReference type="OrthoDB" id="8959005at2759"/>
<reference evidence="2" key="1">
    <citation type="journal article" date="2023" name="Science">
        <title>Genome structures resolve the early diversification of teleost fishes.</title>
        <authorList>
            <person name="Parey E."/>
            <person name="Louis A."/>
            <person name="Montfort J."/>
            <person name="Bouchez O."/>
            <person name="Roques C."/>
            <person name="Iampietro C."/>
            <person name="Lluch J."/>
            <person name="Castinel A."/>
            <person name="Donnadieu C."/>
            <person name="Desvignes T."/>
            <person name="Floi Bucao C."/>
            <person name="Jouanno E."/>
            <person name="Wen M."/>
            <person name="Mejri S."/>
            <person name="Dirks R."/>
            <person name="Jansen H."/>
            <person name="Henkel C."/>
            <person name="Chen W.J."/>
            <person name="Zahm M."/>
            <person name="Cabau C."/>
            <person name="Klopp C."/>
            <person name="Thompson A.W."/>
            <person name="Robinson-Rechavi M."/>
            <person name="Braasch I."/>
            <person name="Lecointre G."/>
            <person name="Bobe J."/>
            <person name="Postlethwait J.H."/>
            <person name="Berthelot C."/>
            <person name="Roest Crollius H."/>
            <person name="Guiguen Y."/>
        </authorList>
    </citation>
    <scope>NUCLEOTIDE SEQUENCE</scope>
    <source>
        <strain evidence="2">WJC10195</strain>
    </source>
</reference>
<organism evidence="2 3">
    <name type="scientific">Synaphobranchus kaupii</name>
    <name type="common">Kaup's arrowtooth eel</name>
    <dbReference type="NCBI Taxonomy" id="118154"/>
    <lineage>
        <taxon>Eukaryota</taxon>
        <taxon>Metazoa</taxon>
        <taxon>Chordata</taxon>
        <taxon>Craniata</taxon>
        <taxon>Vertebrata</taxon>
        <taxon>Euteleostomi</taxon>
        <taxon>Actinopterygii</taxon>
        <taxon>Neopterygii</taxon>
        <taxon>Teleostei</taxon>
        <taxon>Anguilliformes</taxon>
        <taxon>Synaphobranchidae</taxon>
        <taxon>Synaphobranchus</taxon>
    </lineage>
</organism>